<keyword evidence="2" id="KW-0812">Transmembrane</keyword>
<dbReference type="AlphaFoldDB" id="A0A382DIN7"/>
<proteinExistence type="predicted"/>
<evidence type="ECO:0000256" key="2">
    <source>
        <dbReference type="SAM" id="Phobius"/>
    </source>
</evidence>
<feature type="coiled-coil region" evidence="1">
    <location>
        <begin position="112"/>
        <end position="139"/>
    </location>
</feature>
<feature type="transmembrane region" description="Helical" evidence="2">
    <location>
        <begin position="20"/>
        <end position="38"/>
    </location>
</feature>
<sequence>MSDAIDVSDRTKFAMPVRNLISLLASVAVGVWAYFGIIERLNSIETNYILMQADVVKNSTFSRDWPLGRAGSLPQDSEQYMLIEFISKELTQLKHNIETGKAPYDQQQALTLEFYEKRIEGLESRMEKLKDAVAELKASNGH</sequence>
<organism evidence="3">
    <name type="scientific">marine metagenome</name>
    <dbReference type="NCBI Taxonomy" id="408172"/>
    <lineage>
        <taxon>unclassified sequences</taxon>
        <taxon>metagenomes</taxon>
        <taxon>ecological metagenomes</taxon>
    </lineage>
</organism>
<dbReference type="EMBL" id="UINC01039483">
    <property type="protein sequence ID" value="SVB38029.1"/>
    <property type="molecule type" value="Genomic_DNA"/>
</dbReference>
<reference evidence="3" key="1">
    <citation type="submission" date="2018-05" db="EMBL/GenBank/DDBJ databases">
        <authorList>
            <person name="Lanie J.A."/>
            <person name="Ng W.-L."/>
            <person name="Kazmierczak K.M."/>
            <person name="Andrzejewski T.M."/>
            <person name="Davidsen T.M."/>
            <person name="Wayne K.J."/>
            <person name="Tettelin H."/>
            <person name="Glass J.I."/>
            <person name="Rusch D."/>
            <person name="Podicherti R."/>
            <person name="Tsui H.-C.T."/>
            <person name="Winkler M.E."/>
        </authorList>
    </citation>
    <scope>NUCLEOTIDE SEQUENCE</scope>
</reference>
<accession>A0A382DIN7</accession>
<name>A0A382DIN7_9ZZZZ</name>
<evidence type="ECO:0008006" key="4">
    <source>
        <dbReference type="Google" id="ProtNLM"/>
    </source>
</evidence>
<keyword evidence="2" id="KW-0472">Membrane</keyword>
<keyword evidence="2" id="KW-1133">Transmembrane helix</keyword>
<evidence type="ECO:0000313" key="3">
    <source>
        <dbReference type="EMBL" id="SVB38029.1"/>
    </source>
</evidence>
<keyword evidence="1" id="KW-0175">Coiled coil</keyword>
<protein>
    <recommendedName>
        <fullName evidence="4">Fibrinogen-like coiled coil protein</fullName>
    </recommendedName>
</protein>
<gene>
    <name evidence="3" type="ORF">METZ01_LOCUS190883</name>
</gene>
<evidence type="ECO:0000256" key="1">
    <source>
        <dbReference type="SAM" id="Coils"/>
    </source>
</evidence>